<gene>
    <name evidence="3" type="ORF">HMPREF1563_0089</name>
</gene>
<accession>A0AAV3M9D5</accession>
<dbReference type="Pfam" id="PF05016">
    <property type="entry name" value="ParE_toxin"/>
    <property type="match status" value="1"/>
</dbReference>
<evidence type="ECO:0000313" key="4">
    <source>
        <dbReference type="Proteomes" id="UP000022311"/>
    </source>
</evidence>
<comment type="caution">
    <text evidence="3">The sequence shown here is derived from an EMBL/GenBank/DDBJ whole genome shotgun (WGS) entry which is preliminary data.</text>
</comment>
<organism evidence="3 4">
    <name type="scientific">Providencia alcalifaciens 205/92</name>
    <dbReference type="NCBI Taxonomy" id="1256988"/>
    <lineage>
        <taxon>Bacteria</taxon>
        <taxon>Pseudomonadati</taxon>
        <taxon>Pseudomonadota</taxon>
        <taxon>Gammaproteobacteria</taxon>
        <taxon>Enterobacterales</taxon>
        <taxon>Morganellaceae</taxon>
        <taxon>Providencia</taxon>
    </lineage>
</organism>
<dbReference type="AlphaFoldDB" id="A0AAV3M9D5"/>
<dbReference type="PANTHER" id="PTHR35601">
    <property type="entry name" value="TOXIN RELE"/>
    <property type="match status" value="1"/>
</dbReference>
<evidence type="ECO:0000313" key="3">
    <source>
        <dbReference type="EMBL" id="EUD12383.1"/>
    </source>
</evidence>
<evidence type="ECO:0000256" key="1">
    <source>
        <dbReference type="ARBA" id="ARBA00006226"/>
    </source>
</evidence>
<keyword evidence="2" id="KW-1277">Toxin-antitoxin system</keyword>
<dbReference type="Gene3D" id="3.30.2310.20">
    <property type="entry name" value="RelE-like"/>
    <property type="match status" value="1"/>
</dbReference>
<protein>
    <submittedName>
        <fullName evidence="3">Addiction module toxin, RelE/StbE family</fullName>
    </submittedName>
</protein>
<proteinExistence type="inferred from homology"/>
<comment type="similarity">
    <text evidence="1">Belongs to the RelE toxin family.</text>
</comment>
<reference evidence="3 4" key="1">
    <citation type="submission" date="2014-01" db="EMBL/GenBank/DDBJ databases">
        <authorList>
            <person name="Durkin A.S."/>
            <person name="McCorrison J."/>
            <person name="Torralba M."/>
            <person name="Gillis M."/>
            <person name="Haft D.H."/>
            <person name="Methe B."/>
            <person name="Sutton G."/>
            <person name="Nelson K.E."/>
        </authorList>
    </citation>
    <scope>NUCLEOTIDE SEQUENCE [LARGE SCALE GENOMIC DNA]</scope>
    <source>
        <strain evidence="3 4">205/92</strain>
    </source>
</reference>
<dbReference type="InterPro" id="IPR007712">
    <property type="entry name" value="RelE/ParE_toxin"/>
</dbReference>
<sequence length="91" mass="11053">MSRYRIEYTKRFQKELKKIDRCHQKIIQSYIEKNIDNSINPRLIGKILKGDKAEFIRYRIGDYRLIATIEDERLLILALSIGHRKDIYKHF</sequence>
<dbReference type="NCBIfam" id="TIGR02385">
    <property type="entry name" value="RelE_StbE"/>
    <property type="match status" value="1"/>
</dbReference>
<dbReference type="InterPro" id="IPR035093">
    <property type="entry name" value="RelE/ParE_toxin_dom_sf"/>
</dbReference>
<name>A0AAV3M9D5_9GAMM</name>
<evidence type="ECO:0000256" key="2">
    <source>
        <dbReference type="ARBA" id="ARBA00022649"/>
    </source>
</evidence>
<dbReference type="SUPFAM" id="SSF143011">
    <property type="entry name" value="RelE-like"/>
    <property type="match status" value="1"/>
</dbReference>
<dbReference type="Proteomes" id="UP000022311">
    <property type="component" value="Unassembled WGS sequence"/>
</dbReference>
<dbReference type="EMBL" id="JALD01000025">
    <property type="protein sequence ID" value="EUD12383.1"/>
    <property type="molecule type" value="Genomic_DNA"/>
</dbReference>
<dbReference type="RefSeq" id="WP_036960153.1">
    <property type="nucleotide sequence ID" value="NZ_JALD01000025.1"/>
</dbReference>
<dbReference type="PANTHER" id="PTHR35601:SF1">
    <property type="entry name" value="TOXIN RELE"/>
    <property type="match status" value="1"/>
</dbReference>